<protein>
    <submittedName>
        <fullName evidence="2">Uncharacterized protein</fullName>
    </submittedName>
</protein>
<comment type="caution">
    <text evidence="2">The sequence shown here is derived from an EMBL/GenBank/DDBJ whole genome shotgun (WGS) entry which is preliminary data.</text>
</comment>
<dbReference type="AlphaFoldDB" id="A0A2K0WUB2"/>
<feature type="compositionally biased region" description="Basic and acidic residues" evidence="1">
    <location>
        <begin position="16"/>
        <end position="59"/>
    </location>
</feature>
<keyword evidence="3" id="KW-1185">Reference proteome</keyword>
<proteinExistence type="predicted"/>
<feature type="compositionally biased region" description="Low complexity" evidence="1">
    <location>
        <begin position="184"/>
        <end position="194"/>
    </location>
</feature>
<dbReference type="EMBL" id="MTQA01000018">
    <property type="protein sequence ID" value="PNP85875.1"/>
    <property type="molecule type" value="Genomic_DNA"/>
</dbReference>
<dbReference type="STRING" id="42673.A0A2K0WUB2"/>
<accession>A0A2K0WUB2</accession>
<feature type="compositionally biased region" description="Polar residues" evidence="1">
    <location>
        <begin position="132"/>
        <end position="141"/>
    </location>
</feature>
<reference evidence="2 3" key="1">
    <citation type="submission" date="2017-06" db="EMBL/GenBank/DDBJ databases">
        <title>Genome of Fusarium nygamai isolate CS10214.</title>
        <authorList>
            <person name="Gardiner D.M."/>
            <person name="Obanor F."/>
            <person name="Kazan K."/>
        </authorList>
    </citation>
    <scope>NUCLEOTIDE SEQUENCE [LARGE SCALE GENOMIC DNA]</scope>
    <source>
        <strain evidence="2 3">CS10214</strain>
    </source>
</reference>
<gene>
    <name evidence="2" type="ORF">FNYG_00931</name>
</gene>
<dbReference type="OrthoDB" id="5244549at2759"/>
<dbReference type="Proteomes" id="UP000236664">
    <property type="component" value="Unassembled WGS sequence"/>
</dbReference>
<organism evidence="2 3">
    <name type="scientific">Gibberella nygamai</name>
    <name type="common">Bean root rot disease fungus</name>
    <name type="synonym">Fusarium nygamai</name>
    <dbReference type="NCBI Taxonomy" id="42673"/>
    <lineage>
        <taxon>Eukaryota</taxon>
        <taxon>Fungi</taxon>
        <taxon>Dikarya</taxon>
        <taxon>Ascomycota</taxon>
        <taxon>Pezizomycotina</taxon>
        <taxon>Sordariomycetes</taxon>
        <taxon>Hypocreomycetidae</taxon>
        <taxon>Hypocreales</taxon>
        <taxon>Nectriaceae</taxon>
        <taxon>Fusarium</taxon>
        <taxon>Fusarium fujikuroi species complex</taxon>
    </lineage>
</organism>
<feature type="compositionally biased region" description="Low complexity" evidence="1">
    <location>
        <begin position="167"/>
        <end position="177"/>
    </location>
</feature>
<evidence type="ECO:0000256" key="1">
    <source>
        <dbReference type="SAM" id="MobiDB-lite"/>
    </source>
</evidence>
<feature type="compositionally biased region" description="Polar residues" evidence="1">
    <location>
        <begin position="60"/>
        <end position="71"/>
    </location>
</feature>
<evidence type="ECO:0000313" key="3">
    <source>
        <dbReference type="Proteomes" id="UP000236664"/>
    </source>
</evidence>
<evidence type="ECO:0000313" key="2">
    <source>
        <dbReference type="EMBL" id="PNP85875.1"/>
    </source>
</evidence>
<sequence length="242" mass="26019">MPITTMNSQNLGPVVYDRDREMEERHRALQQREEMARRDQEREREQRDRERDRDRESNDRYQSTPHHSSAGSIPIHQPVASRISGAIHSPGGLLANHNGNPQIPLGNPPGPPLAAFGGPLQSEHSRPVQHGGPNNSNTQPQMFAPMPHGGPPTSTQAAANSVAAVFGGPLQQQPPEGQRGGQQGAPFNPAAASAAHQLPGGITQGQQPILNVSSTAIQFLLRRDVVIGGVPTTFYAHVAATR</sequence>
<feature type="compositionally biased region" description="Polar residues" evidence="1">
    <location>
        <begin position="1"/>
        <end position="11"/>
    </location>
</feature>
<feature type="region of interest" description="Disordered" evidence="1">
    <location>
        <begin position="1"/>
        <end position="194"/>
    </location>
</feature>
<name>A0A2K0WUB2_GIBNY</name>